<organism evidence="2 3">
    <name type="scientific">Rubroshorea leprosula</name>
    <dbReference type="NCBI Taxonomy" id="152421"/>
    <lineage>
        <taxon>Eukaryota</taxon>
        <taxon>Viridiplantae</taxon>
        <taxon>Streptophyta</taxon>
        <taxon>Embryophyta</taxon>
        <taxon>Tracheophyta</taxon>
        <taxon>Spermatophyta</taxon>
        <taxon>Magnoliopsida</taxon>
        <taxon>eudicotyledons</taxon>
        <taxon>Gunneridae</taxon>
        <taxon>Pentapetalae</taxon>
        <taxon>rosids</taxon>
        <taxon>malvids</taxon>
        <taxon>Malvales</taxon>
        <taxon>Dipterocarpaceae</taxon>
        <taxon>Rubroshorea</taxon>
    </lineage>
</organism>
<dbReference type="EMBL" id="BPVZ01000356">
    <property type="protein sequence ID" value="GKV50305.1"/>
    <property type="molecule type" value="Genomic_DNA"/>
</dbReference>
<evidence type="ECO:0000256" key="1">
    <source>
        <dbReference type="SAM" id="MobiDB-lite"/>
    </source>
</evidence>
<comment type="caution">
    <text evidence="2">The sequence shown here is derived from an EMBL/GenBank/DDBJ whole genome shotgun (WGS) entry which is preliminary data.</text>
</comment>
<name>A0AAV5MK75_9ROSI</name>
<evidence type="ECO:0000313" key="3">
    <source>
        <dbReference type="Proteomes" id="UP001054252"/>
    </source>
</evidence>
<feature type="compositionally biased region" description="Low complexity" evidence="1">
    <location>
        <begin position="112"/>
        <end position="127"/>
    </location>
</feature>
<feature type="compositionally biased region" description="Polar residues" evidence="1">
    <location>
        <begin position="61"/>
        <end position="72"/>
    </location>
</feature>
<feature type="compositionally biased region" description="Basic and acidic residues" evidence="1">
    <location>
        <begin position="91"/>
        <end position="102"/>
    </location>
</feature>
<gene>
    <name evidence="2" type="ORF">SLEP1_g57017</name>
</gene>
<feature type="compositionally biased region" description="Polar residues" evidence="1">
    <location>
        <begin position="27"/>
        <end position="41"/>
    </location>
</feature>
<accession>A0AAV5MK75</accession>
<evidence type="ECO:0000313" key="2">
    <source>
        <dbReference type="EMBL" id="GKV50305.1"/>
    </source>
</evidence>
<keyword evidence="3" id="KW-1185">Reference proteome</keyword>
<dbReference type="AlphaFoldDB" id="A0AAV5MK75"/>
<proteinExistence type="predicted"/>
<dbReference type="Proteomes" id="UP001054252">
    <property type="component" value="Unassembled WGS sequence"/>
</dbReference>
<sequence>MNPVSKQQGWVHRNPADLGLDEPNKVGSRQTQQDWVSTEPSNWVRRNPTRLGSSEPKLGSTRPSRVRQNPARNPTLLGLGKPRQASLVETQGRKEGKRKKEGEEEGLGGFGSRSENISTSPPSASATPPSPARASEAHCSVSALFLEAGKSPQIQALFFSSFDPAPLWNWPSSLSITLIPFSVAKEPKRRHSDHVFGMAEPANFYCQRGSIVFSEMEADAGTPRS</sequence>
<reference evidence="2 3" key="1">
    <citation type="journal article" date="2021" name="Commun. Biol.">
        <title>The genome of Shorea leprosula (Dipterocarpaceae) highlights the ecological relevance of drought in aseasonal tropical rainforests.</title>
        <authorList>
            <person name="Ng K.K.S."/>
            <person name="Kobayashi M.J."/>
            <person name="Fawcett J.A."/>
            <person name="Hatakeyama M."/>
            <person name="Paape T."/>
            <person name="Ng C.H."/>
            <person name="Ang C.C."/>
            <person name="Tnah L.H."/>
            <person name="Lee C.T."/>
            <person name="Nishiyama T."/>
            <person name="Sese J."/>
            <person name="O'Brien M.J."/>
            <person name="Copetti D."/>
            <person name="Mohd Noor M.I."/>
            <person name="Ong R.C."/>
            <person name="Putra M."/>
            <person name="Sireger I.Z."/>
            <person name="Indrioko S."/>
            <person name="Kosugi Y."/>
            <person name="Izuno A."/>
            <person name="Isagi Y."/>
            <person name="Lee S.L."/>
            <person name="Shimizu K.K."/>
        </authorList>
    </citation>
    <scope>NUCLEOTIDE SEQUENCE [LARGE SCALE GENOMIC DNA]</scope>
    <source>
        <strain evidence="2">214</strain>
    </source>
</reference>
<feature type="region of interest" description="Disordered" evidence="1">
    <location>
        <begin position="1"/>
        <end position="134"/>
    </location>
</feature>
<protein>
    <submittedName>
        <fullName evidence="2">Uncharacterized protein</fullName>
    </submittedName>
</protein>